<keyword evidence="4" id="KW-1185">Reference proteome</keyword>
<reference evidence="3 4" key="1">
    <citation type="submission" date="2019-03" db="EMBL/GenBank/DDBJ databases">
        <authorList>
            <person name="Gaulin E."/>
            <person name="Dumas B."/>
        </authorList>
    </citation>
    <scope>NUCLEOTIDE SEQUENCE [LARGE SCALE GENOMIC DNA]</scope>
    <source>
        <strain evidence="3">CBS 568.67</strain>
    </source>
</reference>
<evidence type="ECO:0000313" key="4">
    <source>
        <dbReference type="Proteomes" id="UP000332933"/>
    </source>
</evidence>
<reference evidence="2" key="2">
    <citation type="submission" date="2019-06" db="EMBL/GenBank/DDBJ databases">
        <title>Genomics analysis of Aphanomyces spp. identifies a new class of oomycete effector associated with host adaptation.</title>
        <authorList>
            <person name="Gaulin E."/>
        </authorList>
    </citation>
    <scope>NUCLEOTIDE SEQUENCE</scope>
    <source>
        <strain evidence="2">CBS 578.67</strain>
    </source>
</reference>
<proteinExistence type="predicted"/>
<keyword evidence="1" id="KW-0812">Transmembrane</keyword>
<evidence type="ECO:0000313" key="2">
    <source>
        <dbReference type="EMBL" id="KAF0690045.1"/>
    </source>
</evidence>
<feature type="transmembrane region" description="Helical" evidence="1">
    <location>
        <begin position="299"/>
        <end position="321"/>
    </location>
</feature>
<keyword evidence="1" id="KW-1133">Transmembrane helix</keyword>
<name>A0A485LB03_9STRA</name>
<feature type="transmembrane region" description="Helical" evidence="1">
    <location>
        <begin position="447"/>
        <end position="467"/>
    </location>
</feature>
<feature type="transmembrane region" description="Helical" evidence="1">
    <location>
        <begin position="499"/>
        <end position="531"/>
    </location>
</feature>
<feature type="transmembrane region" description="Helical" evidence="1">
    <location>
        <begin position="48"/>
        <end position="67"/>
    </location>
</feature>
<keyword evidence="1" id="KW-0472">Membrane</keyword>
<feature type="transmembrane region" description="Helical" evidence="1">
    <location>
        <begin position="416"/>
        <end position="435"/>
    </location>
</feature>
<dbReference type="EMBL" id="VJMH01006396">
    <property type="protein sequence ID" value="KAF0690045.1"/>
    <property type="molecule type" value="Genomic_DNA"/>
</dbReference>
<gene>
    <name evidence="3" type="primary">Aste57867_18554</name>
    <name evidence="2" type="ORF">As57867_018492</name>
    <name evidence="3" type="ORF">ASTE57867_18554</name>
</gene>
<dbReference type="EMBL" id="CAADRA010006417">
    <property type="protein sequence ID" value="VFT95290.1"/>
    <property type="molecule type" value="Genomic_DNA"/>
</dbReference>
<dbReference type="Proteomes" id="UP000332933">
    <property type="component" value="Unassembled WGS sequence"/>
</dbReference>
<accession>A0A485LB03</accession>
<evidence type="ECO:0000256" key="1">
    <source>
        <dbReference type="SAM" id="Phobius"/>
    </source>
</evidence>
<dbReference type="AlphaFoldDB" id="A0A485LB03"/>
<dbReference type="OrthoDB" id="77960at2759"/>
<evidence type="ECO:0000313" key="3">
    <source>
        <dbReference type="EMBL" id="VFT95290.1"/>
    </source>
</evidence>
<sequence length="658" mass="73699">MHAMNAPTVIKLKRAIPVFQSGYLTKLMHSYPQFHTALRTFYTRVTPWLGFFIGAMVLFLVGIDTLVNNWAINDFIGNGQQFKTPIAKANTILDLVPAYAFGVGYNLSTLSNVGYWMTDTTIQNLVGDNAKSVYVLSAGTYEVTGAAMNLCGAFGGRYPVNLTRPVKLGVATDAMTFLRGSALSHAFSDDLTTNLPSANAAIADTEARGFVASRIQVDMKLTTAIPVINTSTPQNFMVTWYRIYSKAYCTGCSPIAELGRGVCNMTVAYTDSSQMLQVTESTYVLNSKHYFGLMISHDIYGTISIVLKYIAIFFAIAGYIAGRKTVQWREVNAEKVESMWDKVMDTIAPKYFPHLSHAIRLDLFCYNSDIFVTFFVASTILDMNHALMFIREVNVFNEASPHFDVSLQLFALSTRLLWLNIGILKVAKLLVHLTYPAAYSGESRLMPFFNFSSVSTMYLSSILLYYIPNYVEYNNKCRWDVKNHDQGLDGNFVNFFDSFYFRVAVAVGIGLVLNVLCFLALDHCALFSLWYTLKKNSLSRQAIYNSTAVICEFLADVNVEDNNYVMHVKARRLSTLQWYFMSHMFCFALPEKEMSKKKGATSNATTKGETTANDGHDVLYTVGQGDSGHLHLFDDNLVDVKSLPFNIKVLRNTSVIVH</sequence>
<organism evidence="3 4">
    <name type="scientific">Aphanomyces stellatus</name>
    <dbReference type="NCBI Taxonomy" id="120398"/>
    <lineage>
        <taxon>Eukaryota</taxon>
        <taxon>Sar</taxon>
        <taxon>Stramenopiles</taxon>
        <taxon>Oomycota</taxon>
        <taxon>Saprolegniomycetes</taxon>
        <taxon>Saprolegniales</taxon>
        <taxon>Verrucalvaceae</taxon>
        <taxon>Aphanomyces</taxon>
    </lineage>
</organism>
<protein>
    <submittedName>
        <fullName evidence="3">Aste57867_18554 protein</fullName>
    </submittedName>
</protein>